<gene>
    <name evidence="2" type="ORF">MNOR_LOCUS4078</name>
</gene>
<feature type="non-terminal residue" evidence="2">
    <location>
        <position position="1"/>
    </location>
</feature>
<organism evidence="2 3">
    <name type="scientific">Meganyctiphanes norvegica</name>
    <name type="common">Northern krill</name>
    <name type="synonym">Thysanopoda norvegica</name>
    <dbReference type="NCBI Taxonomy" id="48144"/>
    <lineage>
        <taxon>Eukaryota</taxon>
        <taxon>Metazoa</taxon>
        <taxon>Ecdysozoa</taxon>
        <taxon>Arthropoda</taxon>
        <taxon>Crustacea</taxon>
        <taxon>Multicrustacea</taxon>
        <taxon>Malacostraca</taxon>
        <taxon>Eumalacostraca</taxon>
        <taxon>Eucarida</taxon>
        <taxon>Euphausiacea</taxon>
        <taxon>Euphausiidae</taxon>
        <taxon>Meganyctiphanes</taxon>
    </lineage>
</organism>
<sequence length="105" mass="12251">SQNEKMLLEAQSYNENYKHKYGTWLSNIDKSLFTKNTVSATCFPMEAYLEALNVTTVDLLSLDIQGGEFEVLKTIPWGKYTIKLIVVEVMDEYRNEDLNDYFHEI</sequence>
<protein>
    <recommendedName>
        <fullName evidence="1">Methyltransferase FkbM domain-containing protein</fullName>
    </recommendedName>
</protein>
<dbReference type="PANTHER" id="PTHR34009">
    <property type="entry name" value="PROTEIN STAR"/>
    <property type="match status" value="1"/>
</dbReference>
<dbReference type="Proteomes" id="UP001497623">
    <property type="component" value="Unassembled WGS sequence"/>
</dbReference>
<dbReference type="GO" id="GO:0005886">
    <property type="term" value="C:plasma membrane"/>
    <property type="evidence" value="ECO:0007669"/>
    <property type="project" value="TreeGrafter"/>
</dbReference>
<keyword evidence="3" id="KW-1185">Reference proteome</keyword>
<dbReference type="EMBL" id="CAXKWB010001473">
    <property type="protein sequence ID" value="CAL4064429.1"/>
    <property type="molecule type" value="Genomic_DNA"/>
</dbReference>
<proteinExistence type="predicted"/>
<dbReference type="GO" id="GO:0005789">
    <property type="term" value="C:endoplasmic reticulum membrane"/>
    <property type="evidence" value="ECO:0007669"/>
    <property type="project" value="TreeGrafter"/>
</dbReference>
<name>A0AAV2PWF0_MEGNR</name>
<comment type="caution">
    <text evidence="2">The sequence shown here is derived from an EMBL/GenBank/DDBJ whole genome shotgun (WGS) entry which is preliminary data.</text>
</comment>
<accession>A0AAV2PWF0</accession>
<dbReference type="InterPro" id="IPR006342">
    <property type="entry name" value="FkbM_mtfrase"/>
</dbReference>
<evidence type="ECO:0000313" key="3">
    <source>
        <dbReference type="Proteomes" id="UP001497623"/>
    </source>
</evidence>
<dbReference type="GO" id="GO:0031902">
    <property type="term" value="C:late endosome membrane"/>
    <property type="evidence" value="ECO:0007669"/>
    <property type="project" value="TreeGrafter"/>
</dbReference>
<dbReference type="AlphaFoldDB" id="A0AAV2PWF0"/>
<dbReference type="InterPro" id="IPR053202">
    <property type="entry name" value="EGF_Rcpt_Signaling_Reg"/>
</dbReference>
<evidence type="ECO:0000259" key="1">
    <source>
        <dbReference type="Pfam" id="PF05050"/>
    </source>
</evidence>
<feature type="domain" description="Methyltransferase FkbM" evidence="1">
    <location>
        <begin position="32"/>
        <end position="93"/>
    </location>
</feature>
<dbReference type="GO" id="GO:0005794">
    <property type="term" value="C:Golgi apparatus"/>
    <property type="evidence" value="ECO:0007669"/>
    <property type="project" value="TreeGrafter"/>
</dbReference>
<dbReference type="GO" id="GO:0006888">
    <property type="term" value="P:endoplasmic reticulum to Golgi vesicle-mediated transport"/>
    <property type="evidence" value="ECO:0007669"/>
    <property type="project" value="TreeGrafter"/>
</dbReference>
<dbReference type="GO" id="GO:0016197">
    <property type="term" value="P:endosomal transport"/>
    <property type="evidence" value="ECO:0007669"/>
    <property type="project" value="TreeGrafter"/>
</dbReference>
<dbReference type="Pfam" id="PF05050">
    <property type="entry name" value="Methyltransf_21"/>
    <property type="match status" value="1"/>
</dbReference>
<evidence type="ECO:0000313" key="2">
    <source>
        <dbReference type="EMBL" id="CAL4064429.1"/>
    </source>
</evidence>
<dbReference type="PANTHER" id="PTHR34009:SF2">
    <property type="entry name" value="PROTEIN STAR"/>
    <property type="match status" value="1"/>
</dbReference>
<reference evidence="2 3" key="1">
    <citation type="submission" date="2024-05" db="EMBL/GenBank/DDBJ databases">
        <authorList>
            <person name="Wallberg A."/>
        </authorList>
    </citation>
    <scope>NUCLEOTIDE SEQUENCE [LARGE SCALE GENOMIC DNA]</scope>
</reference>